<dbReference type="GO" id="GO:0015807">
    <property type="term" value="P:L-amino acid transport"/>
    <property type="evidence" value="ECO:0007669"/>
    <property type="project" value="TreeGrafter"/>
</dbReference>
<dbReference type="Gene3D" id="3.40.50.300">
    <property type="entry name" value="P-loop containing nucleotide triphosphate hydrolases"/>
    <property type="match status" value="1"/>
</dbReference>
<gene>
    <name evidence="8" type="ORF">DFR45_10233</name>
</gene>
<dbReference type="PANTHER" id="PTHR43820:SF4">
    <property type="entry name" value="HIGH-AFFINITY BRANCHED-CHAIN AMINO ACID TRANSPORT ATP-BINDING PROTEIN LIVF"/>
    <property type="match status" value="1"/>
</dbReference>
<evidence type="ECO:0000256" key="3">
    <source>
        <dbReference type="ARBA" id="ARBA00022475"/>
    </source>
</evidence>
<dbReference type="EMBL" id="QPJU01000002">
    <property type="protein sequence ID" value="RCX10632.1"/>
    <property type="molecule type" value="Genomic_DNA"/>
</dbReference>
<dbReference type="Pfam" id="PF00005">
    <property type="entry name" value="ABC_tran"/>
    <property type="match status" value="1"/>
</dbReference>
<proteinExistence type="inferred from homology"/>
<keyword evidence="9" id="KW-1185">Reference proteome</keyword>
<dbReference type="GO" id="GO:0016887">
    <property type="term" value="F:ATP hydrolysis activity"/>
    <property type="evidence" value="ECO:0007669"/>
    <property type="project" value="InterPro"/>
</dbReference>
<reference evidence="8 9" key="1">
    <citation type="submission" date="2018-07" db="EMBL/GenBank/DDBJ databases">
        <title>Genomic Encyclopedia of Type Strains, Phase IV (KMG-IV): sequencing the most valuable type-strain genomes for metagenomic binning, comparative biology and taxonomic classification.</title>
        <authorList>
            <person name="Goeker M."/>
        </authorList>
    </citation>
    <scope>NUCLEOTIDE SEQUENCE [LARGE SCALE GENOMIC DNA]</scope>
    <source>
        <strain evidence="8 9">DSM 100911</strain>
    </source>
</reference>
<evidence type="ECO:0000259" key="7">
    <source>
        <dbReference type="PROSITE" id="PS50893"/>
    </source>
</evidence>
<evidence type="ECO:0000256" key="2">
    <source>
        <dbReference type="ARBA" id="ARBA00022448"/>
    </source>
</evidence>
<dbReference type="PROSITE" id="PS50893">
    <property type="entry name" value="ABC_TRANSPORTER_2"/>
    <property type="match status" value="1"/>
</dbReference>
<dbReference type="InterPro" id="IPR003439">
    <property type="entry name" value="ABC_transporter-like_ATP-bd"/>
</dbReference>
<sequence length="266" mass="28887">MTQPIPNVSRPTDVQPLLRLRGVDSWYGHIQCLHGVSMEVMPGQLVALVGSNGAGKTTLLKTISGLQPLRGGSIELDGQTLGKLPAHRRVGRGIAHCPEGRCVFGDLSVDENLRLGGQTRPKAEVERELERMYQLFPALANRRKEHAGLLSGGQQQMLAIGRALMSQPRLLLLDEPSMGLAPLIVEEVFSIIANLRRDGMTILLVEQNAHEALPLADWAYVLESGRIVHEGRGAALMDDPMVRAAYLGLGADEDALCADEQLLEEA</sequence>
<dbReference type="InterPro" id="IPR027417">
    <property type="entry name" value="P-loop_NTPase"/>
</dbReference>
<dbReference type="GO" id="GO:0005524">
    <property type="term" value="F:ATP binding"/>
    <property type="evidence" value="ECO:0007669"/>
    <property type="project" value="UniProtKB-KW"/>
</dbReference>
<dbReference type="PROSITE" id="PS00211">
    <property type="entry name" value="ABC_TRANSPORTER_1"/>
    <property type="match status" value="1"/>
</dbReference>
<accession>A0A369AML3</accession>
<dbReference type="AlphaFoldDB" id="A0A369AML3"/>
<dbReference type="PANTHER" id="PTHR43820">
    <property type="entry name" value="HIGH-AFFINITY BRANCHED-CHAIN AMINO ACID TRANSPORT ATP-BINDING PROTEIN LIVF"/>
    <property type="match status" value="1"/>
</dbReference>
<evidence type="ECO:0000313" key="9">
    <source>
        <dbReference type="Proteomes" id="UP000252174"/>
    </source>
</evidence>
<dbReference type="Proteomes" id="UP000252174">
    <property type="component" value="Unassembled WGS sequence"/>
</dbReference>
<dbReference type="InterPro" id="IPR003593">
    <property type="entry name" value="AAA+_ATPase"/>
</dbReference>
<keyword evidence="4" id="KW-0547">Nucleotide-binding</keyword>
<evidence type="ECO:0000256" key="4">
    <source>
        <dbReference type="ARBA" id="ARBA00022741"/>
    </source>
</evidence>
<dbReference type="SUPFAM" id="SSF52540">
    <property type="entry name" value="P-loop containing nucleoside triphosphate hydrolases"/>
    <property type="match status" value="1"/>
</dbReference>
<keyword evidence="2" id="KW-0813">Transport</keyword>
<keyword evidence="5 8" id="KW-0067">ATP-binding</keyword>
<comment type="caution">
    <text evidence="8">The sequence shown here is derived from an EMBL/GenBank/DDBJ whole genome shotgun (WGS) entry which is preliminary data.</text>
</comment>
<dbReference type="GO" id="GO:0015658">
    <property type="term" value="F:branched-chain amino acid transmembrane transporter activity"/>
    <property type="evidence" value="ECO:0007669"/>
    <property type="project" value="TreeGrafter"/>
</dbReference>
<evidence type="ECO:0000256" key="5">
    <source>
        <dbReference type="ARBA" id="ARBA00022840"/>
    </source>
</evidence>
<dbReference type="InterPro" id="IPR017871">
    <property type="entry name" value="ABC_transporter-like_CS"/>
</dbReference>
<protein>
    <submittedName>
        <fullName evidence="8">Amino acid/amide ABC transporter ATP-binding protein 2 (HAAT family)</fullName>
    </submittedName>
</protein>
<comment type="similarity">
    <text evidence="1">Belongs to the ABC transporter superfamily.</text>
</comment>
<dbReference type="SMART" id="SM00382">
    <property type="entry name" value="AAA"/>
    <property type="match status" value="1"/>
</dbReference>
<evidence type="ECO:0000313" key="8">
    <source>
        <dbReference type="EMBL" id="RCX10632.1"/>
    </source>
</evidence>
<dbReference type="InterPro" id="IPR052156">
    <property type="entry name" value="BCAA_Transport_ATP-bd_LivF"/>
</dbReference>
<feature type="domain" description="ABC transporter" evidence="7">
    <location>
        <begin position="18"/>
        <end position="249"/>
    </location>
</feature>
<keyword evidence="3" id="KW-1003">Cell membrane</keyword>
<evidence type="ECO:0000256" key="1">
    <source>
        <dbReference type="ARBA" id="ARBA00005417"/>
    </source>
</evidence>
<name>A0A369AML3_9BURK</name>
<dbReference type="CDD" id="cd03224">
    <property type="entry name" value="ABC_TM1139_LivF_branched"/>
    <property type="match status" value="1"/>
</dbReference>
<keyword evidence="6" id="KW-0029">Amino-acid transport</keyword>
<keyword evidence="3" id="KW-0472">Membrane</keyword>
<organism evidence="8 9">
    <name type="scientific">Extensimonas vulgaris</name>
    <dbReference type="NCBI Taxonomy" id="1031594"/>
    <lineage>
        <taxon>Bacteria</taxon>
        <taxon>Pseudomonadati</taxon>
        <taxon>Pseudomonadota</taxon>
        <taxon>Betaproteobacteria</taxon>
        <taxon>Burkholderiales</taxon>
        <taxon>Comamonadaceae</taxon>
        <taxon>Extensimonas</taxon>
    </lineage>
</organism>
<evidence type="ECO:0000256" key="6">
    <source>
        <dbReference type="ARBA" id="ARBA00022970"/>
    </source>
</evidence>